<dbReference type="PANTHER" id="PTHR43267">
    <property type="entry name" value="TRNA THREONYLCARBAMOYLADENOSINE DEHYDRATASE"/>
    <property type="match status" value="1"/>
</dbReference>
<dbReference type="PANTHER" id="PTHR43267:SF3">
    <property type="entry name" value="THIF PROTEIN"/>
    <property type="match status" value="1"/>
</dbReference>
<feature type="domain" description="THIF-type NAD/FAD binding fold" evidence="1">
    <location>
        <begin position="109"/>
        <end position="244"/>
    </location>
</feature>
<keyword evidence="3" id="KW-1185">Reference proteome</keyword>
<name>A0A4R6WSV9_9SPHI</name>
<dbReference type="Proteomes" id="UP000295292">
    <property type="component" value="Unassembled WGS sequence"/>
</dbReference>
<dbReference type="GO" id="GO:0061503">
    <property type="term" value="F:tRNA threonylcarbamoyladenosine dehydratase"/>
    <property type="evidence" value="ECO:0007669"/>
    <property type="project" value="TreeGrafter"/>
</dbReference>
<dbReference type="GO" id="GO:0008641">
    <property type="term" value="F:ubiquitin-like modifier activating enzyme activity"/>
    <property type="evidence" value="ECO:0007669"/>
    <property type="project" value="InterPro"/>
</dbReference>
<evidence type="ECO:0000259" key="1">
    <source>
        <dbReference type="Pfam" id="PF00899"/>
    </source>
</evidence>
<dbReference type="InterPro" id="IPR045886">
    <property type="entry name" value="ThiF/MoeB/HesA"/>
</dbReference>
<dbReference type="RefSeq" id="WP_133582583.1">
    <property type="nucleotide sequence ID" value="NZ_SNYV01000002.1"/>
</dbReference>
<dbReference type="InterPro" id="IPR000594">
    <property type="entry name" value="ThiF_NAD_FAD-bd"/>
</dbReference>
<evidence type="ECO:0000313" key="2">
    <source>
        <dbReference type="EMBL" id="TDQ82581.1"/>
    </source>
</evidence>
<organism evidence="2 3">
    <name type="scientific">Sphingobacterium yanglingense</name>
    <dbReference type="NCBI Taxonomy" id="1437280"/>
    <lineage>
        <taxon>Bacteria</taxon>
        <taxon>Pseudomonadati</taxon>
        <taxon>Bacteroidota</taxon>
        <taxon>Sphingobacteriia</taxon>
        <taxon>Sphingobacteriales</taxon>
        <taxon>Sphingobacteriaceae</taxon>
        <taxon>Sphingobacterium</taxon>
    </lineage>
</organism>
<dbReference type="Pfam" id="PF00899">
    <property type="entry name" value="ThiF"/>
    <property type="match status" value="1"/>
</dbReference>
<comment type="caution">
    <text evidence="2">The sequence shown here is derived from an EMBL/GenBank/DDBJ whole genome shotgun (WGS) entry which is preliminary data.</text>
</comment>
<proteinExistence type="predicted"/>
<protein>
    <submittedName>
        <fullName evidence="2">ThiF family protein</fullName>
    </submittedName>
</protein>
<dbReference type="Gene3D" id="3.40.50.720">
    <property type="entry name" value="NAD(P)-binding Rossmann-like Domain"/>
    <property type="match status" value="1"/>
</dbReference>
<dbReference type="CDD" id="cd01483">
    <property type="entry name" value="E1_enzyme_family"/>
    <property type="match status" value="1"/>
</dbReference>
<evidence type="ECO:0000313" key="3">
    <source>
        <dbReference type="Proteomes" id="UP000295292"/>
    </source>
</evidence>
<dbReference type="InterPro" id="IPR035985">
    <property type="entry name" value="Ubiquitin-activating_enz"/>
</dbReference>
<dbReference type="EMBL" id="SNYV01000002">
    <property type="protein sequence ID" value="TDQ82581.1"/>
    <property type="molecule type" value="Genomic_DNA"/>
</dbReference>
<gene>
    <name evidence="2" type="ORF">CLV99_0156</name>
</gene>
<dbReference type="GO" id="GO:0061504">
    <property type="term" value="P:cyclic threonylcarbamoyladenosine biosynthetic process"/>
    <property type="evidence" value="ECO:0007669"/>
    <property type="project" value="TreeGrafter"/>
</dbReference>
<dbReference type="SUPFAM" id="SSF69572">
    <property type="entry name" value="Activating enzymes of the ubiquitin-like proteins"/>
    <property type="match status" value="1"/>
</dbReference>
<sequence length="362" mass="40970">MTDELESKFPHKVLFFRLSNKVDRGQLEELKKSGDIVFFYDEIERQLKELIRCRYPMGVNPDEEEKLIQDLLQGKTKEEYGVWVYYPWCRSLVHLLDEAEFVEVRTNRNQLKISKEEQLRLSGKKIGVIGLSVGQSIALTMAMERICGVLRLADFDSLDLSNMNRLRTGVFNLSVPKVVIAAREIAEIDPYLVVELFPQGIDSNNYDEFLKGDGGLDVLVEVCDSFEVKLDSRFRSRAAKIPVVMDTNDRGMLDVERFDLEPDRPVFHGLAGDLTVDTLKMLTSGERSAYLMKVVEAQNLSVKMKNSISEIGRTIASWPQLASEVVLGGAVTTTVCREILLGRTVNSGRYYLDVEKAIGITD</sequence>
<accession>A0A4R6WSV9</accession>
<dbReference type="AlphaFoldDB" id="A0A4R6WSV9"/>
<reference evidence="2 3" key="1">
    <citation type="submission" date="2019-03" db="EMBL/GenBank/DDBJ databases">
        <title>Genomic Encyclopedia of Archaeal and Bacterial Type Strains, Phase II (KMG-II): from individual species to whole genera.</title>
        <authorList>
            <person name="Goeker M."/>
        </authorList>
    </citation>
    <scope>NUCLEOTIDE SEQUENCE [LARGE SCALE GENOMIC DNA]</scope>
    <source>
        <strain evidence="2 3">DSM 28353</strain>
    </source>
</reference>
<dbReference type="OrthoDB" id="5149792at2"/>